<evidence type="ECO:0008006" key="10">
    <source>
        <dbReference type="Google" id="ProtNLM"/>
    </source>
</evidence>
<name>A0ABT7CGR6_9BACT</name>
<dbReference type="EMBL" id="JASJOT010000004">
    <property type="protein sequence ID" value="MDJ1492931.1"/>
    <property type="molecule type" value="Genomic_DNA"/>
</dbReference>
<dbReference type="InterPro" id="IPR051476">
    <property type="entry name" value="Bac_ResReg_Asp_Phosphatase"/>
</dbReference>
<feature type="coiled-coil region" evidence="6">
    <location>
        <begin position="423"/>
        <end position="497"/>
    </location>
</feature>
<dbReference type="Proteomes" id="UP001228581">
    <property type="component" value="Unassembled WGS sequence"/>
</dbReference>
<comment type="caution">
    <text evidence="8">The sequence shown here is derived from an EMBL/GenBank/DDBJ whole genome shotgun (WGS) entry which is preliminary data.</text>
</comment>
<dbReference type="InterPro" id="IPR011990">
    <property type="entry name" value="TPR-like_helical_dom_sf"/>
</dbReference>
<proteinExistence type="inferred from homology"/>
<feature type="transmembrane region" description="Helical" evidence="7">
    <location>
        <begin position="394"/>
        <end position="413"/>
    </location>
</feature>
<keyword evidence="6" id="KW-0175">Coiled coil</keyword>
<keyword evidence="7" id="KW-0472">Membrane</keyword>
<dbReference type="InterPro" id="IPR016032">
    <property type="entry name" value="Sig_transdc_resp-reg_C-effctor"/>
</dbReference>
<dbReference type="Gene3D" id="1.25.40.10">
    <property type="entry name" value="Tetratricopeptide repeat domain"/>
    <property type="match status" value="2"/>
</dbReference>
<evidence type="ECO:0000313" key="9">
    <source>
        <dbReference type="Proteomes" id="UP001228581"/>
    </source>
</evidence>
<dbReference type="PANTHER" id="PTHR46630:SF1">
    <property type="entry name" value="TETRATRICOPEPTIDE REPEAT PROTEIN 29"/>
    <property type="match status" value="1"/>
</dbReference>
<dbReference type="SMART" id="SM00028">
    <property type="entry name" value="TPR"/>
    <property type="match status" value="2"/>
</dbReference>
<protein>
    <recommendedName>
        <fullName evidence="10">Tetratricopeptide repeat protein</fullName>
    </recommendedName>
</protein>
<keyword evidence="7" id="KW-0812">Transmembrane</keyword>
<organism evidence="8 9">
    <name type="scientific">Xanthocytophaga flava</name>
    <dbReference type="NCBI Taxonomy" id="3048013"/>
    <lineage>
        <taxon>Bacteria</taxon>
        <taxon>Pseudomonadati</taxon>
        <taxon>Bacteroidota</taxon>
        <taxon>Cytophagia</taxon>
        <taxon>Cytophagales</taxon>
        <taxon>Rhodocytophagaceae</taxon>
        <taxon>Xanthocytophaga</taxon>
    </lineage>
</organism>
<dbReference type="SUPFAM" id="SSF48452">
    <property type="entry name" value="TPR-like"/>
    <property type="match status" value="1"/>
</dbReference>
<dbReference type="InterPro" id="IPR019734">
    <property type="entry name" value="TPR_rpt"/>
</dbReference>
<keyword evidence="9" id="KW-1185">Reference proteome</keyword>
<accession>A0ABT7CGR6</accession>
<keyword evidence="3" id="KW-0677">Repeat</keyword>
<comment type="subcellular location">
    <subcellularLocation>
        <location evidence="1">Cytoplasm</location>
    </subcellularLocation>
</comment>
<gene>
    <name evidence="8" type="ORF">QNI19_08310</name>
</gene>
<evidence type="ECO:0000313" key="8">
    <source>
        <dbReference type="EMBL" id="MDJ1492931.1"/>
    </source>
</evidence>
<evidence type="ECO:0000256" key="4">
    <source>
        <dbReference type="ARBA" id="ARBA00022803"/>
    </source>
</evidence>
<evidence type="ECO:0000256" key="3">
    <source>
        <dbReference type="ARBA" id="ARBA00022737"/>
    </source>
</evidence>
<evidence type="ECO:0000256" key="5">
    <source>
        <dbReference type="ARBA" id="ARBA00038253"/>
    </source>
</evidence>
<dbReference type="InterPro" id="IPR036388">
    <property type="entry name" value="WH-like_DNA-bd_sf"/>
</dbReference>
<keyword evidence="2" id="KW-0963">Cytoplasm</keyword>
<evidence type="ECO:0000256" key="2">
    <source>
        <dbReference type="ARBA" id="ARBA00022490"/>
    </source>
</evidence>
<dbReference type="Gene3D" id="1.10.10.10">
    <property type="entry name" value="Winged helix-like DNA-binding domain superfamily/Winged helix DNA-binding domain"/>
    <property type="match status" value="1"/>
</dbReference>
<evidence type="ECO:0000256" key="6">
    <source>
        <dbReference type="SAM" id="Coils"/>
    </source>
</evidence>
<comment type="similarity">
    <text evidence="5">Belongs to the Rap family.</text>
</comment>
<dbReference type="PANTHER" id="PTHR46630">
    <property type="entry name" value="TETRATRICOPEPTIDE REPEAT PROTEIN 29"/>
    <property type="match status" value="1"/>
</dbReference>
<sequence length="601" mass="69459">MSIVFFGVFISTAFSKDRYPTQTQIQAQLDKITSDTAKISYLHNTAKQYQMELDTKEDKETISFMALKAMELSENTYSARYKYLALSLMQQSMITYQRYKKAQEYGLKILEFTKQVKDADLQAEMYNAVATGYFYSNDWKNYFFYQLKSLRLYESLGQEANVASAYSSLGKASYYTNEPKEGVIYIHKALTYYESVADNDKVADLCNDMGTLFMSQEGGTDSAEFYLNKSILYAKKGTSENLLTTPQFNLAGIYVGQKKYTQALELVESALKTAKNAENMNSFTLYSVGLSYVYTEMKKYKEAESVLQNALKDSQIEGTPYLKIQIYKALNELYTQTGDATHNVEILQKYIALRDSVFNEEKAEAVTQMKVEYDTEKKEQQIVVLEDRVHTRNWLIGISSLAGILALGLLWIYRRAFRLQKQLTQQQQQAFEQQEKTMKLEQQTLQAQKELAEQKSLTLQTEMESKQRELTAATMFIQQKNELLESLQQQIKEVSVSEVNQKQIHQISQTIRRNMNFDDDWDKIKIHFEGVHPDFFDKLSTTGLTDHELRHCAYIKMKFNPKEIASLLNIDVNSVRVSRYRIKKKLGLEAEQDLPDYIGSI</sequence>
<reference evidence="8 9" key="1">
    <citation type="submission" date="2023-05" db="EMBL/GenBank/DDBJ databases">
        <authorList>
            <person name="Zhang X."/>
        </authorList>
    </citation>
    <scope>NUCLEOTIDE SEQUENCE [LARGE SCALE GENOMIC DNA]</scope>
    <source>
        <strain evidence="8 9">DM2B3-1</strain>
    </source>
</reference>
<evidence type="ECO:0000256" key="7">
    <source>
        <dbReference type="SAM" id="Phobius"/>
    </source>
</evidence>
<evidence type="ECO:0000256" key="1">
    <source>
        <dbReference type="ARBA" id="ARBA00004496"/>
    </source>
</evidence>
<dbReference type="SUPFAM" id="SSF46894">
    <property type="entry name" value="C-terminal effector domain of the bipartite response regulators"/>
    <property type="match status" value="1"/>
</dbReference>
<keyword evidence="7" id="KW-1133">Transmembrane helix</keyword>
<keyword evidence="4" id="KW-0802">TPR repeat</keyword>